<keyword evidence="2" id="KW-1185">Reference proteome</keyword>
<dbReference type="KEGG" id="blr:BRLA_c030890"/>
<organism evidence="1 2">
    <name type="scientific">Brevibacillus laterosporus LMG 15441</name>
    <dbReference type="NCBI Taxonomy" id="1042163"/>
    <lineage>
        <taxon>Bacteria</taxon>
        <taxon>Bacillati</taxon>
        <taxon>Bacillota</taxon>
        <taxon>Bacilli</taxon>
        <taxon>Bacillales</taxon>
        <taxon>Paenibacillaceae</taxon>
        <taxon>Brevibacillus</taxon>
    </lineage>
</organism>
<reference evidence="1 2" key="1">
    <citation type="journal article" date="2011" name="J. Bacteriol.">
        <title>Genome sequence of Brevibacillus laterosporus LMG 15441, a pathogen of invertebrates.</title>
        <authorList>
            <person name="Djukic M."/>
            <person name="Poehlein A."/>
            <person name="Thurmer A."/>
            <person name="Daniel R."/>
        </authorList>
    </citation>
    <scope>NUCLEOTIDE SEQUENCE [LARGE SCALE GENOMIC DNA]</scope>
    <source>
        <strain evidence="1 2">LMG 15441</strain>
    </source>
</reference>
<proteinExistence type="predicted"/>
<gene>
    <name evidence="1" type="ORF">BRLA_c030890</name>
</gene>
<evidence type="ECO:0000313" key="1">
    <source>
        <dbReference type="EMBL" id="AIG27401.1"/>
    </source>
</evidence>
<evidence type="ECO:0000313" key="2">
    <source>
        <dbReference type="Proteomes" id="UP000005850"/>
    </source>
</evidence>
<evidence type="ECO:0008006" key="3">
    <source>
        <dbReference type="Google" id="ProtNLM"/>
    </source>
</evidence>
<dbReference type="STRING" id="1042163.BRLA_c030890"/>
<dbReference type="eggNOG" id="ENOG502ZGZ8">
    <property type="taxonomic scope" value="Bacteria"/>
</dbReference>
<accession>A0A075R7K8</accession>
<name>A0A075R7K8_BRELA</name>
<dbReference type="HOGENOM" id="CLU_195820_0_0_9"/>
<dbReference type="EMBL" id="CP007806">
    <property type="protein sequence ID" value="AIG27401.1"/>
    <property type="molecule type" value="Genomic_DNA"/>
</dbReference>
<protein>
    <recommendedName>
        <fullName evidence="3">Phage holin</fullName>
    </recommendedName>
</protein>
<sequence length="80" mass="8107">MEMTTDIATLAAIVAALTGVAKGFGVPNKYAPLVAMAFSALFVSLPNGELRNNLLTAVVGGLTASGAYSYAKTDNGGNKQ</sequence>
<dbReference type="AlphaFoldDB" id="A0A075R7K8"/>
<dbReference type="Proteomes" id="UP000005850">
    <property type="component" value="Chromosome"/>
</dbReference>